<gene>
    <name evidence="1" type="ORF">Pyn_10820</name>
</gene>
<dbReference type="STRING" id="2094558.A0A314YVX0"/>
<keyword evidence="2" id="KW-1185">Reference proteome</keyword>
<comment type="caution">
    <text evidence="1">The sequence shown here is derived from an EMBL/GenBank/DDBJ whole genome shotgun (WGS) entry which is preliminary data.</text>
</comment>
<accession>A0A314YVX0</accession>
<protein>
    <submittedName>
        <fullName evidence="1">Putative mitochondrial import inner membrane translocase subunit TIM21</fullName>
    </submittedName>
</protein>
<proteinExistence type="predicted"/>
<dbReference type="AlphaFoldDB" id="A0A314YVX0"/>
<evidence type="ECO:0000313" key="2">
    <source>
        <dbReference type="Proteomes" id="UP000250321"/>
    </source>
</evidence>
<evidence type="ECO:0000313" key="1">
    <source>
        <dbReference type="EMBL" id="PQP93575.1"/>
    </source>
</evidence>
<name>A0A314YVX0_PRUYE</name>
<organism evidence="1 2">
    <name type="scientific">Prunus yedoensis var. nudiflora</name>
    <dbReference type="NCBI Taxonomy" id="2094558"/>
    <lineage>
        <taxon>Eukaryota</taxon>
        <taxon>Viridiplantae</taxon>
        <taxon>Streptophyta</taxon>
        <taxon>Embryophyta</taxon>
        <taxon>Tracheophyta</taxon>
        <taxon>Spermatophyta</taxon>
        <taxon>Magnoliopsida</taxon>
        <taxon>eudicotyledons</taxon>
        <taxon>Gunneridae</taxon>
        <taxon>Pentapetalae</taxon>
        <taxon>rosids</taxon>
        <taxon>fabids</taxon>
        <taxon>Rosales</taxon>
        <taxon>Rosaceae</taxon>
        <taxon>Amygdaloideae</taxon>
        <taxon>Amygdaleae</taxon>
        <taxon>Prunus</taxon>
    </lineage>
</organism>
<dbReference type="Proteomes" id="UP000250321">
    <property type="component" value="Unassembled WGS sequence"/>
</dbReference>
<sequence>MRLFGGYRAFHTEEAKPDQLLAVLKSECASQSTAPTNHLTRGIAGADGIPALYGRKCAKELMSTSLPQFQPTRNYIASSSIPQTYQDKSRVGHRIGHQQRFATHMLFIDMVQELQFQKLYMKQNICELSY</sequence>
<reference evidence="1 2" key="1">
    <citation type="submission" date="2018-02" db="EMBL/GenBank/DDBJ databases">
        <title>Draft genome of wild Prunus yedoensis var. nudiflora.</title>
        <authorList>
            <person name="Baek S."/>
            <person name="Kim J.-H."/>
            <person name="Choi K."/>
            <person name="Kim G.-B."/>
            <person name="Cho A."/>
            <person name="Jang H."/>
            <person name="Shin C.-H."/>
            <person name="Yu H.-J."/>
            <person name="Mun J.-H."/>
        </authorList>
    </citation>
    <scope>NUCLEOTIDE SEQUENCE [LARGE SCALE GENOMIC DNA]</scope>
    <source>
        <strain evidence="2">cv. Jeju island</strain>
        <tissue evidence="1">Leaf</tissue>
    </source>
</reference>
<dbReference type="EMBL" id="PJQY01002447">
    <property type="protein sequence ID" value="PQP93575.1"/>
    <property type="molecule type" value="Genomic_DNA"/>
</dbReference>